<gene>
    <name evidence="2" type="ordered locus">Dacet_0422</name>
</gene>
<sequence>MCLGFPGQILEMDEFGATVDIGGTKREVSTMILPDEVVVGDWVMVHAGTAIAKMDPEEAQKTLQVLREFADGLDD</sequence>
<reference evidence="2 3" key="1">
    <citation type="journal article" date="2010" name="Stand. Genomic Sci.">
        <title>Complete genome sequence of Denitrovibrio acetiphilus type strain (N2460).</title>
        <authorList>
            <person name="Kiss H."/>
            <person name="Lang E."/>
            <person name="Lapidus A."/>
            <person name="Copeland A."/>
            <person name="Nolan M."/>
            <person name="Glavina Del Rio T."/>
            <person name="Chen F."/>
            <person name="Lucas S."/>
            <person name="Tice H."/>
            <person name="Cheng J.F."/>
            <person name="Han C."/>
            <person name="Goodwin L."/>
            <person name="Pitluck S."/>
            <person name="Liolios K."/>
            <person name="Pati A."/>
            <person name="Ivanova N."/>
            <person name="Mavromatis K."/>
            <person name="Chen A."/>
            <person name="Palaniappan K."/>
            <person name="Land M."/>
            <person name="Hauser L."/>
            <person name="Chang Y.J."/>
            <person name="Jeffries C.D."/>
            <person name="Detter J.C."/>
            <person name="Brettin T."/>
            <person name="Spring S."/>
            <person name="Rohde M."/>
            <person name="Goker M."/>
            <person name="Woyke T."/>
            <person name="Bristow J."/>
            <person name="Eisen J.A."/>
            <person name="Markowitz V."/>
            <person name="Hugenholtz P."/>
            <person name="Kyrpides N.C."/>
            <person name="Klenk H.P."/>
        </authorList>
    </citation>
    <scope>NUCLEOTIDE SEQUENCE [LARGE SCALE GENOMIC DNA]</scope>
    <source>
        <strain evidence="3">DSM 12809 / NBRC 114555 / N2460</strain>
    </source>
</reference>
<dbReference type="STRING" id="522772.Dacet_0422"/>
<dbReference type="KEGG" id="dap:Dacet_0422"/>
<dbReference type="GO" id="GO:0051604">
    <property type="term" value="P:protein maturation"/>
    <property type="evidence" value="ECO:0007669"/>
    <property type="project" value="TreeGrafter"/>
</dbReference>
<dbReference type="GO" id="GO:1902670">
    <property type="term" value="F:carbon dioxide binding"/>
    <property type="evidence" value="ECO:0007669"/>
    <property type="project" value="TreeGrafter"/>
</dbReference>
<dbReference type="HOGENOM" id="CLU_159381_2_2_0"/>
<protein>
    <submittedName>
        <fullName evidence="2">Hydrogenase assembly chaperone hypC/hupF</fullName>
    </submittedName>
</protein>
<dbReference type="RefSeq" id="WP_013009765.1">
    <property type="nucleotide sequence ID" value="NC_013943.1"/>
</dbReference>
<comment type="similarity">
    <text evidence="1">Belongs to the HupF/HypC family.</text>
</comment>
<dbReference type="OrthoDB" id="9806017at2"/>
<dbReference type="Gene3D" id="2.30.30.140">
    <property type="match status" value="1"/>
</dbReference>
<dbReference type="PRINTS" id="PR00445">
    <property type="entry name" value="HUPFHYPC"/>
</dbReference>
<organism evidence="2 3">
    <name type="scientific">Denitrovibrio acetiphilus (strain DSM 12809 / NBRC 114555 / N2460)</name>
    <dbReference type="NCBI Taxonomy" id="522772"/>
    <lineage>
        <taxon>Bacteria</taxon>
        <taxon>Pseudomonadati</taxon>
        <taxon>Deferribacterota</taxon>
        <taxon>Deferribacteres</taxon>
        <taxon>Deferribacterales</taxon>
        <taxon>Geovibrionaceae</taxon>
        <taxon>Denitrovibrio</taxon>
    </lineage>
</organism>
<name>D4H3D7_DENA2</name>
<dbReference type="PANTHER" id="PTHR35177">
    <property type="entry name" value="HYDROGENASE MATURATION FACTOR HYBG"/>
    <property type="match status" value="1"/>
</dbReference>
<dbReference type="FunCoup" id="D4H3D7">
    <property type="interactions" value="79"/>
</dbReference>
<dbReference type="GO" id="GO:0005506">
    <property type="term" value="F:iron ion binding"/>
    <property type="evidence" value="ECO:0007669"/>
    <property type="project" value="TreeGrafter"/>
</dbReference>
<dbReference type="FunFam" id="2.30.30.140:FF:000022">
    <property type="entry name" value="Hydrogenase assembly chaperone HybG"/>
    <property type="match status" value="1"/>
</dbReference>
<dbReference type="InterPro" id="IPR001109">
    <property type="entry name" value="Hydrogenase_HupF/HypC"/>
</dbReference>
<dbReference type="eggNOG" id="COG0298">
    <property type="taxonomic scope" value="Bacteria"/>
</dbReference>
<evidence type="ECO:0000256" key="1">
    <source>
        <dbReference type="ARBA" id="ARBA00006018"/>
    </source>
</evidence>
<keyword evidence="3" id="KW-1185">Reference proteome</keyword>
<dbReference type="SUPFAM" id="SSF159127">
    <property type="entry name" value="HupF/HypC-like"/>
    <property type="match status" value="1"/>
</dbReference>
<dbReference type="Pfam" id="PF01455">
    <property type="entry name" value="HupF_HypC"/>
    <property type="match status" value="1"/>
</dbReference>
<accession>D4H3D7</accession>
<evidence type="ECO:0000313" key="3">
    <source>
        <dbReference type="Proteomes" id="UP000002012"/>
    </source>
</evidence>
<dbReference type="PaxDb" id="522772-Dacet_0422"/>
<evidence type="ECO:0000313" key="2">
    <source>
        <dbReference type="EMBL" id="ADD67221.1"/>
    </source>
</evidence>
<dbReference type="PANTHER" id="PTHR35177:SF2">
    <property type="entry name" value="HYDROGENASE MATURATION FACTOR HYBG"/>
    <property type="match status" value="1"/>
</dbReference>
<dbReference type="EMBL" id="CP001968">
    <property type="protein sequence ID" value="ADD67221.1"/>
    <property type="molecule type" value="Genomic_DNA"/>
</dbReference>
<dbReference type="Proteomes" id="UP000002012">
    <property type="component" value="Chromosome"/>
</dbReference>
<dbReference type="InParanoid" id="D4H3D7"/>
<dbReference type="NCBIfam" id="TIGR00074">
    <property type="entry name" value="hypC_hupF"/>
    <property type="match status" value="1"/>
</dbReference>
<dbReference type="AlphaFoldDB" id="D4H3D7"/>
<proteinExistence type="inferred from homology"/>